<dbReference type="PROSITE" id="PS00678">
    <property type="entry name" value="WD_REPEATS_1"/>
    <property type="match status" value="1"/>
</dbReference>
<dbReference type="PROSITE" id="PS50294">
    <property type="entry name" value="WD_REPEATS_REGION"/>
    <property type="match status" value="1"/>
</dbReference>
<dbReference type="Pfam" id="PF00400">
    <property type="entry name" value="WD40"/>
    <property type="match status" value="3"/>
</dbReference>
<evidence type="ECO:0000313" key="5">
    <source>
        <dbReference type="EMBL" id="KEZ42734.1"/>
    </source>
</evidence>
<accession>A0A084G5X2</accession>
<comment type="caution">
    <text evidence="5">The sequence shown here is derived from an EMBL/GenBank/DDBJ whole genome shotgun (WGS) entry which is preliminary data.</text>
</comment>
<feature type="repeat" description="WD" evidence="3">
    <location>
        <begin position="135"/>
        <end position="178"/>
    </location>
</feature>
<dbReference type="HOGENOM" id="CLU_000288_57_4_1"/>
<evidence type="ECO:0000256" key="3">
    <source>
        <dbReference type="PROSITE-ProRule" id="PRU00221"/>
    </source>
</evidence>
<proteinExistence type="predicted"/>
<keyword evidence="6" id="KW-1185">Reference proteome</keyword>
<dbReference type="Gene3D" id="2.130.10.10">
    <property type="entry name" value="YVTN repeat-like/Quinoprotein amine dehydrogenase"/>
    <property type="match status" value="2"/>
</dbReference>
<name>A0A084G5X2_PSEDA</name>
<dbReference type="PRINTS" id="PR00320">
    <property type="entry name" value="GPROTEINBRPT"/>
</dbReference>
<feature type="region of interest" description="Disordered" evidence="4">
    <location>
        <begin position="378"/>
        <end position="414"/>
    </location>
</feature>
<dbReference type="InterPro" id="IPR050505">
    <property type="entry name" value="WDR55/POC1"/>
</dbReference>
<sequence>MSFSTPCASTMSASADPRNFFETDASIEKRERREVKSKNKFGNPIVLKSKILAVINDPVSPSSSVLVAEAAGRVRRVNLEILSQTSTVTKTYQGPKNPTSCLAVGGRQNDVLYAGSWDKCIWSWNLATGQPLTKFIGHSDFVKTILWARLGDTDILVSGGADKKIMVWDANTGTRLHTIQDPKTSMLALQHLALDPKLSTAEEVIVVSASSDPHIRRWRIKKDSYEQLSEIHPDAPGSERPTIQEHDTSVYKLVFEADTEDCDLWTASADGTAKCLSRARHFTTEDEYAHGDYLRGVVTTDTWVVTAGRDEYVKVWDRASGNLYCALEGHYDEITDLVLLPDPRGIHHRVCSVSIDGTIRTWPLMKEQLDNVVEEIKKANSEPAEEEKEKNGTNGAGVMTAEEEAELAGLMEDD</sequence>
<dbReference type="InterPro" id="IPR001680">
    <property type="entry name" value="WD40_rpt"/>
</dbReference>
<dbReference type="InterPro" id="IPR015943">
    <property type="entry name" value="WD40/YVTN_repeat-like_dom_sf"/>
</dbReference>
<keyword evidence="1 3" id="KW-0853">WD repeat</keyword>
<feature type="compositionally biased region" description="Acidic residues" evidence="4">
    <location>
        <begin position="401"/>
        <end position="414"/>
    </location>
</feature>
<dbReference type="PANTHER" id="PTHR44019">
    <property type="entry name" value="WD REPEAT-CONTAINING PROTEIN 55"/>
    <property type="match status" value="1"/>
</dbReference>
<gene>
    <name evidence="5" type="ORF">SAPIO_CDS6014</name>
</gene>
<organism evidence="5 6">
    <name type="scientific">Pseudallescheria apiosperma</name>
    <name type="common">Scedosporium apiospermum</name>
    <dbReference type="NCBI Taxonomy" id="563466"/>
    <lineage>
        <taxon>Eukaryota</taxon>
        <taxon>Fungi</taxon>
        <taxon>Dikarya</taxon>
        <taxon>Ascomycota</taxon>
        <taxon>Pezizomycotina</taxon>
        <taxon>Sordariomycetes</taxon>
        <taxon>Hypocreomycetidae</taxon>
        <taxon>Microascales</taxon>
        <taxon>Microascaceae</taxon>
        <taxon>Scedosporium</taxon>
    </lineage>
</organism>
<dbReference type="AlphaFoldDB" id="A0A084G5X2"/>
<dbReference type="SMART" id="SM00320">
    <property type="entry name" value="WD40"/>
    <property type="match status" value="5"/>
</dbReference>
<dbReference type="OrthoDB" id="6262491at2759"/>
<evidence type="ECO:0000256" key="1">
    <source>
        <dbReference type="ARBA" id="ARBA00022574"/>
    </source>
</evidence>
<dbReference type="RefSeq" id="XP_016642533.1">
    <property type="nucleotide sequence ID" value="XM_016788217.1"/>
</dbReference>
<dbReference type="VEuPathDB" id="FungiDB:SAPIO_CDS6014"/>
<dbReference type="PANTHER" id="PTHR44019:SF8">
    <property type="entry name" value="POC1 CENTRIOLAR PROTEIN HOMOLOG"/>
    <property type="match status" value="1"/>
</dbReference>
<keyword evidence="2" id="KW-0677">Repeat</keyword>
<dbReference type="GeneID" id="27725086"/>
<dbReference type="SUPFAM" id="SSF50978">
    <property type="entry name" value="WD40 repeat-like"/>
    <property type="match status" value="1"/>
</dbReference>
<evidence type="ECO:0000256" key="4">
    <source>
        <dbReference type="SAM" id="MobiDB-lite"/>
    </source>
</evidence>
<reference evidence="5 6" key="1">
    <citation type="journal article" date="2014" name="Genome Announc.">
        <title>Draft genome sequence of the pathogenic fungus Scedosporium apiospermum.</title>
        <authorList>
            <person name="Vandeputte P."/>
            <person name="Ghamrawi S."/>
            <person name="Rechenmann M."/>
            <person name="Iltis A."/>
            <person name="Giraud S."/>
            <person name="Fleury M."/>
            <person name="Thornton C."/>
            <person name="Delhaes L."/>
            <person name="Meyer W."/>
            <person name="Papon N."/>
            <person name="Bouchara J.P."/>
        </authorList>
    </citation>
    <scope>NUCLEOTIDE SEQUENCE [LARGE SCALE GENOMIC DNA]</scope>
    <source>
        <strain evidence="5 6">IHEM 14462</strain>
    </source>
</reference>
<dbReference type="PROSITE" id="PS50082">
    <property type="entry name" value="WD_REPEATS_2"/>
    <property type="match status" value="1"/>
</dbReference>
<evidence type="ECO:0000256" key="2">
    <source>
        <dbReference type="ARBA" id="ARBA00022737"/>
    </source>
</evidence>
<dbReference type="InterPro" id="IPR036322">
    <property type="entry name" value="WD40_repeat_dom_sf"/>
</dbReference>
<dbReference type="InterPro" id="IPR020472">
    <property type="entry name" value="WD40_PAC1"/>
</dbReference>
<dbReference type="OMA" id="TIRTWPL"/>
<dbReference type="InterPro" id="IPR019775">
    <property type="entry name" value="WD40_repeat_CS"/>
</dbReference>
<protein>
    <submittedName>
        <fullName evidence="5">Uncharacterized protein</fullName>
    </submittedName>
</protein>
<evidence type="ECO:0000313" key="6">
    <source>
        <dbReference type="Proteomes" id="UP000028545"/>
    </source>
</evidence>
<dbReference type="KEGG" id="sapo:SAPIO_CDS6014"/>
<dbReference type="Proteomes" id="UP000028545">
    <property type="component" value="Unassembled WGS sequence"/>
</dbReference>
<dbReference type="EMBL" id="JOWA01000099">
    <property type="protein sequence ID" value="KEZ42734.1"/>
    <property type="molecule type" value="Genomic_DNA"/>
</dbReference>